<reference evidence="3" key="1">
    <citation type="submission" date="2023-06" db="EMBL/GenBank/DDBJ databases">
        <title>Genome-scale phylogeny and comparative genomics of the fungal order Sordariales.</title>
        <authorList>
            <consortium name="Lawrence Berkeley National Laboratory"/>
            <person name="Hensen N."/>
            <person name="Bonometti L."/>
            <person name="Westerberg I."/>
            <person name="Brannstrom I.O."/>
            <person name="Guillou S."/>
            <person name="Cros-Aarteil S."/>
            <person name="Calhoun S."/>
            <person name="Haridas S."/>
            <person name="Kuo A."/>
            <person name="Mondo S."/>
            <person name="Pangilinan J."/>
            <person name="Riley R."/>
            <person name="LaButti K."/>
            <person name="Andreopoulos B."/>
            <person name="Lipzen A."/>
            <person name="Chen C."/>
            <person name="Yanf M."/>
            <person name="Daum C."/>
            <person name="Ng V."/>
            <person name="Clum A."/>
            <person name="Steindorff A."/>
            <person name="Ohm R."/>
            <person name="Martin F."/>
            <person name="Silar P."/>
            <person name="Natvig D."/>
            <person name="Lalanne C."/>
            <person name="Gautier V."/>
            <person name="Ament-velasquez S.L."/>
            <person name="Kruys A."/>
            <person name="Hutchinson M.I."/>
            <person name="Powell A.J."/>
            <person name="Barry K."/>
            <person name="Miller A.N."/>
            <person name="Grigoriev I.V."/>
            <person name="Debuchy R."/>
            <person name="Gladieux P."/>
            <person name="Thoren M.H."/>
            <person name="Johannesson H."/>
        </authorList>
    </citation>
    <scope>NUCLEOTIDE SEQUENCE</scope>
    <source>
        <strain evidence="3">SMH3187-1</strain>
    </source>
</reference>
<gene>
    <name evidence="3" type="ORF">B0T18DRAFT_487598</name>
</gene>
<proteinExistence type="predicted"/>
<feature type="compositionally biased region" description="Polar residues" evidence="1">
    <location>
        <begin position="611"/>
        <end position="622"/>
    </location>
</feature>
<dbReference type="Proteomes" id="UP001172155">
    <property type="component" value="Unassembled WGS sequence"/>
</dbReference>
<accession>A0AA40F208</accession>
<feature type="transmembrane region" description="Helical" evidence="2">
    <location>
        <begin position="538"/>
        <end position="560"/>
    </location>
</feature>
<sequence>MPVLSKYAAMPPASLHWYANSPALSPRAVDWADVLKNERNNTIFERDDCQVFTTSLLQREVIYKNNTALFAFDTAAQQTLSEPGDMTLTLEGCNALCGPPTFYVDSGPRFMTWILPITLLLANIELSPTDKRRFSALAETLGDPIDAVWSLTHKLQTWNQLYYLARKHVGTPRGGRLSRMRRRSRYNALRLVNKLCKTWNTRIRRREHVDSPALVTARDDEERIQDDEMRVRVVATVLAGFEDLLGVNATTGGFYENIIEELWDNKRHTYWIEAALELAGGRTDEFFPTWLVVSVYVLQVASAFVKGVGGEPPTPPGGVIASALFLSYLVPTAVLSTCIGAFTDRRTCINIISRLVDATAPPDIRDRPLTNRQDLCSATNWGDYFHQFHFRGGNATYRPFKVANLKGKTAVLKCILTAVASTLPTVAGFAGAYPILLYALATGFGCRHIWLLTIFSLWLFSALTTTSLNLLYRVPEHQKWQAILTKDTLIGIGSLTTIVLSAVGAFNSCACWGRALWVDKVIVPLVTAGFYKEQGQKIFPWIVTPVLGFQLCFCAVVIGVNRRGVYLMRWNEGPRGRLWEMGQRVRSQREAVRRKARSEAAEGESAGTGVQEGQATGANGATHSPVDTPRELQGADQESRDLLHDAAQSLQDEEFYDAPDSRDDGDPDPSSQEAEPVERMHPELNLAAQQINHPVERPVPGCGKLEGDGLEAYGNFEAQRYDRRFFMILWKTPRPRVKTQ</sequence>
<feature type="transmembrane region" description="Helical" evidence="2">
    <location>
        <begin position="317"/>
        <end position="342"/>
    </location>
</feature>
<organism evidence="3 4">
    <name type="scientific">Schizothecium vesticola</name>
    <dbReference type="NCBI Taxonomy" id="314040"/>
    <lineage>
        <taxon>Eukaryota</taxon>
        <taxon>Fungi</taxon>
        <taxon>Dikarya</taxon>
        <taxon>Ascomycota</taxon>
        <taxon>Pezizomycotina</taxon>
        <taxon>Sordariomycetes</taxon>
        <taxon>Sordariomycetidae</taxon>
        <taxon>Sordariales</taxon>
        <taxon>Schizotheciaceae</taxon>
        <taxon>Schizothecium</taxon>
    </lineage>
</organism>
<feature type="compositionally biased region" description="Basic and acidic residues" evidence="1">
    <location>
        <begin position="590"/>
        <end position="600"/>
    </location>
</feature>
<keyword evidence="2" id="KW-0472">Membrane</keyword>
<evidence type="ECO:0000313" key="3">
    <source>
        <dbReference type="EMBL" id="KAK0749770.1"/>
    </source>
</evidence>
<feature type="region of interest" description="Disordered" evidence="1">
    <location>
        <begin position="590"/>
        <end position="637"/>
    </location>
</feature>
<feature type="transmembrane region" description="Helical" evidence="2">
    <location>
        <begin position="492"/>
        <end position="518"/>
    </location>
</feature>
<keyword evidence="4" id="KW-1185">Reference proteome</keyword>
<comment type="caution">
    <text evidence="3">The sequence shown here is derived from an EMBL/GenBank/DDBJ whole genome shotgun (WGS) entry which is preliminary data.</text>
</comment>
<evidence type="ECO:0000256" key="2">
    <source>
        <dbReference type="SAM" id="Phobius"/>
    </source>
</evidence>
<feature type="region of interest" description="Disordered" evidence="1">
    <location>
        <begin position="656"/>
        <end position="678"/>
    </location>
</feature>
<feature type="transmembrane region" description="Helical" evidence="2">
    <location>
        <begin position="286"/>
        <end position="305"/>
    </location>
</feature>
<protein>
    <submittedName>
        <fullName evidence="3">Uncharacterized protein</fullName>
    </submittedName>
</protein>
<dbReference type="AlphaFoldDB" id="A0AA40F208"/>
<feature type="transmembrane region" description="Helical" evidence="2">
    <location>
        <begin position="448"/>
        <end position="472"/>
    </location>
</feature>
<evidence type="ECO:0000313" key="4">
    <source>
        <dbReference type="Proteomes" id="UP001172155"/>
    </source>
</evidence>
<name>A0AA40F208_9PEZI</name>
<evidence type="ECO:0000256" key="1">
    <source>
        <dbReference type="SAM" id="MobiDB-lite"/>
    </source>
</evidence>
<feature type="transmembrane region" description="Helical" evidence="2">
    <location>
        <begin position="410"/>
        <end position="436"/>
    </location>
</feature>
<keyword evidence="2" id="KW-0812">Transmembrane</keyword>
<keyword evidence="2" id="KW-1133">Transmembrane helix</keyword>
<dbReference type="EMBL" id="JAUKUD010000003">
    <property type="protein sequence ID" value="KAK0749770.1"/>
    <property type="molecule type" value="Genomic_DNA"/>
</dbReference>